<dbReference type="GO" id="GO:0005829">
    <property type="term" value="C:cytosol"/>
    <property type="evidence" value="ECO:0007669"/>
    <property type="project" value="UniProtKB-SubCell"/>
</dbReference>
<keyword evidence="15" id="KW-0809">Transit peptide</keyword>
<evidence type="ECO:0000256" key="8">
    <source>
        <dbReference type="ARBA" id="ARBA00022723"/>
    </source>
</evidence>
<organism evidence="21 22">
    <name type="scientific">Mizuhopecten yessoensis</name>
    <name type="common">Japanese scallop</name>
    <name type="synonym">Patinopecten yessoensis</name>
    <dbReference type="NCBI Taxonomy" id="6573"/>
    <lineage>
        <taxon>Eukaryota</taxon>
        <taxon>Metazoa</taxon>
        <taxon>Spiralia</taxon>
        <taxon>Lophotrochozoa</taxon>
        <taxon>Mollusca</taxon>
        <taxon>Bivalvia</taxon>
        <taxon>Autobranchia</taxon>
        <taxon>Pteriomorphia</taxon>
        <taxon>Pectinida</taxon>
        <taxon>Pectinoidea</taxon>
        <taxon>Pectinidae</taxon>
        <taxon>Mizuhopecten</taxon>
    </lineage>
</organism>
<evidence type="ECO:0000256" key="9">
    <source>
        <dbReference type="ARBA" id="ARBA00022741"/>
    </source>
</evidence>
<comment type="cofactor">
    <cofactor evidence="1">
        <name>Mg(2+)</name>
        <dbReference type="ChEBI" id="CHEBI:18420"/>
    </cofactor>
</comment>
<evidence type="ECO:0000256" key="15">
    <source>
        <dbReference type="ARBA" id="ARBA00022946"/>
    </source>
</evidence>
<dbReference type="GO" id="GO:0004674">
    <property type="term" value="F:protein serine/threonine kinase activity"/>
    <property type="evidence" value="ECO:0007669"/>
    <property type="project" value="UniProtKB-KW"/>
</dbReference>
<dbReference type="SMART" id="SM00220">
    <property type="entry name" value="S_TKc"/>
    <property type="match status" value="1"/>
</dbReference>
<name>A0A210R2U9_MIZYE</name>
<proteinExistence type="predicted"/>
<dbReference type="GO" id="GO:0005743">
    <property type="term" value="C:mitochondrial inner membrane"/>
    <property type="evidence" value="ECO:0007669"/>
    <property type="project" value="UniProtKB-SubCell"/>
</dbReference>
<dbReference type="InterPro" id="IPR008271">
    <property type="entry name" value="Ser/Thr_kinase_AS"/>
</dbReference>
<protein>
    <recommendedName>
        <fullName evidence="5">non-specific serine/threonine protein kinase</fullName>
        <ecNumber evidence="5">2.7.11.1</ecNumber>
    </recommendedName>
</protein>
<evidence type="ECO:0000256" key="12">
    <source>
        <dbReference type="ARBA" id="ARBA00022792"/>
    </source>
</evidence>
<comment type="subcellular location">
    <subcellularLocation>
        <location evidence="3">Cytoplasm</location>
        <location evidence="3">Cytosol</location>
    </subcellularLocation>
    <subcellularLocation>
        <location evidence="2">Mitochondrion inner membrane</location>
        <topology evidence="2">Single-pass membrane protein</topology>
    </subcellularLocation>
    <subcellularLocation>
        <location evidence="4">Mitochondrion outer membrane</location>
        <topology evidence="4">Single-pass membrane protein</topology>
    </subcellularLocation>
</comment>
<evidence type="ECO:0000256" key="4">
    <source>
        <dbReference type="ARBA" id="ARBA00004572"/>
    </source>
</evidence>
<dbReference type="EC" id="2.7.11.1" evidence="5"/>
<evidence type="ECO:0000256" key="2">
    <source>
        <dbReference type="ARBA" id="ARBA00004434"/>
    </source>
</evidence>
<sequence>MSARLIISKVWRHGKQVVQSAIRNKIEKQPVAVRAKPAYTVKATPIQPKQPLLIGRLFPLVSTRTLASELRRRAAIRFALPNRPTLLPTFALAFAGVALQQQEVDKDDLSSEVRDIFGERQEKRSILDNVQQLSLGAFDLGNLIGQGCNAAVYDAKLKSPQCEEFVQPAHFEDDDNNSIISNETDIDIVVIGDDGELSDLVEMDDDIVILPQRHDLDDDVFIHDYGNDDSDIVIIGDLLDEDTEEGVYDQGQDNDSTFNNGSERQGETTEPDPGHNLIGQQNSDDYYLAIKMMYNYDIESNTDAIMRAMLKEAVPARTLTVDQDDHQLWQNGNRVRLKSLPGHPNIVEMLGVFVDPLPDLPGALDNYPAALPQRLNPQGLGRNQTMFLVMKKYDMTLREFLAQEELSPRIRCLLLCQLLEGTVHLRQHSIAHRDLKSDNILLDCHNEATAPHLVISDFGCCLADEENGLQLPYPTDEINKGGNGALMPPEISCTTPGRKVRLDFSKSDLWAVGSLAYEVFGQDNPFYGGARITRKLDGRTYQDTDIPSMSGDVPDVVRFLVPRMLRRNPNQRPEPEMAANLLQIYLHFPDWLEPGNRPSKKHITESLMILVTQILIGWKLRGERSFTVEKQLQLTFLRRLVISDLDQAMAYYHGK</sequence>
<keyword evidence="16" id="KW-0496">Mitochondrion</keyword>
<evidence type="ECO:0000256" key="16">
    <source>
        <dbReference type="ARBA" id="ARBA00023128"/>
    </source>
</evidence>
<dbReference type="InterPro" id="IPR011009">
    <property type="entry name" value="Kinase-like_dom_sf"/>
</dbReference>
<comment type="caution">
    <text evidence="21">The sequence shown here is derived from an EMBL/GenBank/DDBJ whole genome shotgun (WGS) entry which is preliminary data.</text>
</comment>
<dbReference type="PROSITE" id="PS00108">
    <property type="entry name" value="PROTEIN_KINASE_ST"/>
    <property type="match status" value="1"/>
</dbReference>
<dbReference type="OrthoDB" id="1405469at2759"/>
<keyword evidence="13" id="KW-0067">ATP-binding</keyword>
<dbReference type="GO" id="GO:0005741">
    <property type="term" value="C:mitochondrial outer membrane"/>
    <property type="evidence" value="ECO:0007669"/>
    <property type="project" value="UniProtKB-SubCell"/>
</dbReference>
<feature type="domain" description="Protein kinase" evidence="20">
    <location>
        <begin position="138"/>
        <end position="586"/>
    </location>
</feature>
<feature type="region of interest" description="Disordered" evidence="19">
    <location>
        <begin position="244"/>
        <end position="280"/>
    </location>
</feature>
<evidence type="ECO:0000256" key="7">
    <source>
        <dbReference type="ARBA" id="ARBA00022679"/>
    </source>
</evidence>
<evidence type="ECO:0000256" key="14">
    <source>
        <dbReference type="ARBA" id="ARBA00022842"/>
    </source>
</evidence>
<evidence type="ECO:0000313" key="21">
    <source>
        <dbReference type="EMBL" id="OWF55383.1"/>
    </source>
</evidence>
<dbReference type="Proteomes" id="UP000242188">
    <property type="component" value="Unassembled WGS sequence"/>
</dbReference>
<dbReference type="InterPro" id="IPR051511">
    <property type="entry name" value="MitoQC_Scaffold_Kinases"/>
</dbReference>
<dbReference type="InterPro" id="IPR000719">
    <property type="entry name" value="Prot_kinase_dom"/>
</dbReference>
<keyword evidence="10 21" id="KW-0418">Kinase</keyword>
<evidence type="ECO:0000256" key="18">
    <source>
        <dbReference type="ARBA" id="ARBA00048679"/>
    </source>
</evidence>
<dbReference type="PANTHER" id="PTHR22972">
    <property type="entry name" value="SERINE/THREONINE PROTEIN KINASE"/>
    <property type="match status" value="1"/>
</dbReference>
<reference evidence="21 22" key="1">
    <citation type="journal article" date="2017" name="Nat. Ecol. Evol.">
        <title>Scallop genome provides insights into evolution of bilaterian karyotype and development.</title>
        <authorList>
            <person name="Wang S."/>
            <person name="Zhang J."/>
            <person name="Jiao W."/>
            <person name="Li J."/>
            <person name="Xun X."/>
            <person name="Sun Y."/>
            <person name="Guo X."/>
            <person name="Huan P."/>
            <person name="Dong B."/>
            <person name="Zhang L."/>
            <person name="Hu X."/>
            <person name="Sun X."/>
            <person name="Wang J."/>
            <person name="Zhao C."/>
            <person name="Wang Y."/>
            <person name="Wang D."/>
            <person name="Huang X."/>
            <person name="Wang R."/>
            <person name="Lv J."/>
            <person name="Li Y."/>
            <person name="Zhang Z."/>
            <person name="Liu B."/>
            <person name="Lu W."/>
            <person name="Hui Y."/>
            <person name="Liang J."/>
            <person name="Zhou Z."/>
            <person name="Hou R."/>
            <person name="Li X."/>
            <person name="Liu Y."/>
            <person name="Li H."/>
            <person name="Ning X."/>
            <person name="Lin Y."/>
            <person name="Zhao L."/>
            <person name="Xing Q."/>
            <person name="Dou J."/>
            <person name="Li Y."/>
            <person name="Mao J."/>
            <person name="Guo H."/>
            <person name="Dou H."/>
            <person name="Li T."/>
            <person name="Mu C."/>
            <person name="Jiang W."/>
            <person name="Fu Q."/>
            <person name="Fu X."/>
            <person name="Miao Y."/>
            <person name="Liu J."/>
            <person name="Yu Q."/>
            <person name="Li R."/>
            <person name="Liao H."/>
            <person name="Li X."/>
            <person name="Kong Y."/>
            <person name="Jiang Z."/>
            <person name="Chourrout D."/>
            <person name="Li R."/>
            <person name="Bao Z."/>
        </authorList>
    </citation>
    <scope>NUCLEOTIDE SEQUENCE [LARGE SCALE GENOMIC DNA]</scope>
    <source>
        <strain evidence="21 22">PY_sf001</strain>
    </source>
</reference>
<keyword evidence="22" id="KW-1185">Reference proteome</keyword>
<comment type="catalytic activity">
    <reaction evidence="18">
        <text>L-seryl-[protein] + ATP = O-phospho-L-seryl-[protein] + ADP + H(+)</text>
        <dbReference type="Rhea" id="RHEA:17989"/>
        <dbReference type="Rhea" id="RHEA-COMP:9863"/>
        <dbReference type="Rhea" id="RHEA-COMP:11604"/>
        <dbReference type="ChEBI" id="CHEBI:15378"/>
        <dbReference type="ChEBI" id="CHEBI:29999"/>
        <dbReference type="ChEBI" id="CHEBI:30616"/>
        <dbReference type="ChEBI" id="CHEBI:83421"/>
        <dbReference type="ChEBI" id="CHEBI:456216"/>
        <dbReference type="EC" id="2.7.11.1"/>
    </reaction>
</comment>
<comment type="catalytic activity">
    <reaction evidence="17">
        <text>L-threonyl-[protein] + ATP = O-phospho-L-threonyl-[protein] + ADP + H(+)</text>
        <dbReference type="Rhea" id="RHEA:46608"/>
        <dbReference type="Rhea" id="RHEA-COMP:11060"/>
        <dbReference type="Rhea" id="RHEA-COMP:11605"/>
        <dbReference type="ChEBI" id="CHEBI:15378"/>
        <dbReference type="ChEBI" id="CHEBI:30013"/>
        <dbReference type="ChEBI" id="CHEBI:30616"/>
        <dbReference type="ChEBI" id="CHEBI:61977"/>
        <dbReference type="ChEBI" id="CHEBI:456216"/>
        <dbReference type="EC" id="2.7.11.1"/>
    </reaction>
</comment>
<keyword evidence="12" id="KW-0999">Mitochondrion inner membrane</keyword>
<dbReference type="GO" id="GO:0042981">
    <property type="term" value="P:regulation of apoptotic process"/>
    <property type="evidence" value="ECO:0007669"/>
    <property type="project" value="TreeGrafter"/>
</dbReference>
<evidence type="ECO:0000256" key="1">
    <source>
        <dbReference type="ARBA" id="ARBA00001946"/>
    </source>
</evidence>
<dbReference type="SUPFAM" id="SSF56112">
    <property type="entry name" value="Protein kinase-like (PK-like)"/>
    <property type="match status" value="1"/>
</dbReference>
<keyword evidence="9" id="KW-0547">Nucleotide-binding</keyword>
<feature type="compositionally biased region" description="Polar residues" evidence="19">
    <location>
        <begin position="251"/>
        <end position="263"/>
    </location>
</feature>
<dbReference type="Gene3D" id="1.10.510.10">
    <property type="entry name" value="Transferase(Phosphotransferase) domain 1"/>
    <property type="match status" value="1"/>
</dbReference>
<keyword evidence="14" id="KW-0460">Magnesium</keyword>
<keyword evidence="7" id="KW-0808">Transferase</keyword>
<dbReference type="PANTHER" id="PTHR22972:SF7">
    <property type="entry name" value="SERINE_THREONINE-PROTEIN KINASE PINK1, MITOCHONDRIAL"/>
    <property type="match status" value="1"/>
</dbReference>
<evidence type="ECO:0000313" key="22">
    <source>
        <dbReference type="Proteomes" id="UP000242188"/>
    </source>
</evidence>
<keyword evidence="6" id="KW-0723">Serine/threonine-protein kinase</keyword>
<evidence type="ECO:0000256" key="19">
    <source>
        <dbReference type="SAM" id="MobiDB-lite"/>
    </source>
</evidence>
<dbReference type="STRING" id="6573.A0A210R2U9"/>
<dbReference type="GO" id="GO:0046872">
    <property type="term" value="F:metal ion binding"/>
    <property type="evidence" value="ECO:0007669"/>
    <property type="project" value="UniProtKB-KW"/>
</dbReference>
<keyword evidence="11" id="KW-1000">Mitochondrion outer membrane</keyword>
<accession>A0A210R2U9</accession>
<evidence type="ECO:0000256" key="10">
    <source>
        <dbReference type="ARBA" id="ARBA00022777"/>
    </source>
</evidence>
<dbReference type="EMBL" id="NEDP02000690">
    <property type="protein sequence ID" value="OWF55383.1"/>
    <property type="molecule type" value="Genomic_DNA"/>
</dbReference>
<dbReference type="PROSITE" id="PS50011">
    <property type="entry name" value="PROTEIN_KINASE_DOM"/>
    <property type="match status" value="1"/>
</dbReference>
<evidence type="ECO:0000256" key="11">
    <source>
        <dbReference type="ARBA" id="ARBA00022787"/>
    </source>
</evidence>
<evidence type="ECO:0000259" key="20">
    <source>
        <dbReference type="PROSITE" id="PS50011"/>
    </source>
</evidence>
<evidence type="ECO:0000256" key="6">
    <source>
        <dbReference type="ARBA" id="ARBA00022527"/>
    </source>
</evidence>
<dbReference type="AlphaFoldDB" id="A0A210R2U9"/>
<dbReference type="GO" id="GO:0000422">
    <property type="term" value="P:autophagy of mitochondrion"/>
    <property type="evidence" value="ECO:0007669"/>
    <property type="project" value="TreeGrafter"/>
</dbReference>
<evidence type="ECO:0000256" key="17">
    <source>
        <dbReference type="ARBA" id="ARBA00047899"/>
    </source>
</evidence>
<keyword evidence="12" id="KW-0472">Membrane</keyword>
<dbReference type="GO" id="GO:0005524">
    <property type="term" value="F:ATP binding"/>
    <property type="evidence" value="ECO:0007669"/>
    <property type="project" value="UniProtKB-KW"/>
</dbReference>
<gene>
    <name evidence="21" type="ORF">KP79_PYT21707</name>
</gene>
<keyword evidence="8" id="KW-0479">Metal-binding</keyword>
<evidence type="ECO:0000256" key="13">
    <source>
        <dbReference type="ARBA" id="ARBA00022840"/>
    </source>
</evidence>
<dbReference type="GO" id="GO:0090141">
    <property type="term" value="P:positive regulation of mitochondrial fission"/>
    <property type="evidence" value="ECO:0007669"/>
    <property type="project" value="TreeGrafter"/>
</dbReference>
<evidence type="ECO:0000256" key="5">
    <source>
        <dbReference type="ARBA" id="ARBA00012513"/>
    </source>
</evidence>
<dbReference type="Pfam" id="PF00069">
    <property type="entry name" value="Pkinase"/>
    <property type="match status" value="1"/>
</dbReference>
<evidence type="ECO:0000256" key="3">
    <source>
        <dbReference type="ARBA" id="ARBA00004514"/>
    </source>
</evidence>